<evidence type="ECO:0000313" key="2">
    <source>
        <dbReference type="EMBL" id="GHO47701.1"/>
    </source>
</evidence>
<protein>
    <submittedName>
        <fullName evidence="2">Uncharacterized protein</fullName>
    </submittedName>
</protein>
<dbReference type="AlphaFoldDB" id="A0A8J3I5A9"/>
<dbReference type="EMBL" id="BNJF01000003">
    <property type="protein sequence ID" value="GHO47701.1"/>
    <property type="molecule type" value="Genomic_DNA"/>
</dbReference>
<dbReference type="Proteomes" id="UP000612362">
    <property type="component" value="Unassembled WGS sequence"/>
</dbReference>
<gene>
    <name evidence="2" type="ORF">KSX_58640</name>
</gene>
<name>A0A8J3I5A9_9CHLR</name>
<proteinExistence type="predicted"/>
<sequence length="82" mass="9261">MAYRKISKLAEESGNSVARGMASVSPKDETTKQQIDVGTRNHTIYTASDVPLDTLERDIKSVHQISWHTVCLLRYIVLIIFL</sequence>
<organism evidence="2 3">
    <name type="scientific">Ktedonospora formicarum</name>
    <dbReference type="NCBI Taxonomy" id="2778364"/>
    <lineage>
        <taxon>Bacteria</taxon>
        <taxon>Bacillati</taxon>
        <taxon>Chloroflexota</taxon>
        <taxon>Ktedonobacteria</taxon>
        <taxon>Ktedonobacterales</taxon>
        <taxon>Ktedonobacteraceae</taxon>
        <taxon>Ktedonospora</taxon>
    </lineage>
</organism>
<comment type="caution">
    <text evidence="2">The sequence shown here is derived from an EMBL/GenBank/DDBJ whole genome shotgun (WGS) entry which is preliminary data.</text>
</comment>
<keyword evidence="3" id="KW-1185">Reference proteome</keyword>
<accession>A0A8J3I5A9</accession>
<evidence type="ECO:0000313" key="3">
    <source>
        <dbReference type="Proteomes" id="UP000612362"/>
    </source>
</evidence>
<feature type="region of interest" description="Disordered" evidence="1">
    <location>
        <begin position="1"/>
        <end position="36"/>
    </location>
</feature>
<evidence type="ECO:0000256" key="1">
    <source>
        <dbReference type="SAM" id="MobiDB-lite"/>
    </source>
</evidence>
<reference evidence="2" key="1">
    <citation type="submission" date="2020-10" db="EMBL/GenBank/DDBJ databases">
        <title>Taxonomic study of unclassified bacteria belonging to the class Ktedonobacteria.</title>
        <authorList>
            <person name="Yabe S."/>
            <person name="Wang C.M."/>
            <person name="Zheng Y."/>
            <person name="Sakai Y."/>
            <person name="Cavaletti L."/>
            <person name="Monciardini P."/>
            <person name="Donadio S."/>
        </authorList>
    </citation>
    <scope>NUCLEOTIDE SEQUENCE</scope>
    <source>
        <strain evidence="2">SOSP1-1</strain>
    </source>
</reference>